<sequence length="254" mass="27659">MRILLTNDDGIHAEGLEVLERIARQISDDVWVVAPETDQSGVAHSLSLNDPLRVREIDSRHFAVRGTPTDCVIMAVRSIMDTPPDLVLSGINRGANIADDVTYSGTIAAAMEGTLMGVRSIALSQAYAFGSEFGPSYDTAEAHAVGVIRSLLEFNLPSDTLLNVNFPKDAPDMVKGVKVVRQGKRDAGSLYIESRKDGRGNPYHWLAFQNRVPNAREGTDISALKEGYISVTPLHLNLTADELMGQLEKTLEKS</sequence>
<reference evidence="9 10" key="1">
    <citation type="submission" date="2016-10" db="EMBL/GenBank/DDBJ databases">
        <authorList>
            <person name="Varghese N."/>
            <person name="Submissions S."/>
        </authorList>
    </citation>
    <scope>NUCLEOTIDE SEQUENCE [LARGE SCALE GENOMIC DNA]</scope>
    <source>
        <strain evidence="9 10">DSM 16392</strain>
    </source>
</reference>
<evidence type="ECO:0000256" key="2">
    <source>
        <dbReference type="ARBA" id="ARBA00011062"/>
    </source>
</evidence>
<keyword evidence="4 7" id="KW-0479">Metal-binding</keyword>
<proteinExistence type="inferred from homology"/>
<feature type="binding site" evidence="7">
    <location>
        <position position="92"/>
    </location>
    <ligand>
        <name>a divalent metal cation</name>
        <dbReference type="ChEBI" id="CHEBI:60240"/>
    </ligand>
</feature>
<dbReference type="HAMAP" id="MF_00060">
    <property type="entry name" value="SurE"/>
    <property type="match status" value="1"/>
</dbReference>
<accession>A0A1I4CWC1</accession>
<evidence type="ECO:0000256" key="5">
    <source>
        <dbReference type="ARBA" id="ARBA00022741"/>
    </source>
</evidence>
<feature type="binding site" evidence="7">
    <location>
        <position position="8"/>
    </location>
    <ligand>
        <name>a divalent metal cation</name>
        <dbReference type="ChEBI" id="CHEBI:60240"/>
    </ligand>
</feature>
<dbReference type="PANTHER" id="PTHR30457">
    <property type="entry name" value="5'-NUCLEOTIDASE SURE"/>
    <property type="match status" value="1"/>
</dbReference>
<dbReference type="Proteomes" id="UP000199598">
    <property type="component" value="Unassembled WGS sequence"/>
</dbReference>
<dbReference type="NCBIfam" id="NF001490">
    <property type="entry name" value="PRK00346.1-4"/>
    <property type="match status" value="1"/>
</dbReference>
<organism evidence="9 10">
    <name type="scientific">Pseudovibrio ascidiaceicola</name>
    <dbReference type="NCBI Taxonomy" id="285279"/>
    <lineage>
        <taxon>Bacteria</taxon>
        <taxon>Pseudomonadati</taxon>
        <taxon>Pseudomonadota</taxon>
        <taxon>Alphaproteobacteria</taxon>
        <taxon>Hyphomicrobiales</taxon>
        <taxon>Stappiaceae</taxon>
        <taxon>Pseudovibrio</taxon>
    </lineage>
</organism>
<comment type="subcellular location">
    <subcellularLocation>
        <location evidence="7">Cytoplasm</location>
    </subcellularLocation>
</comment>
<evidence type="ECO:0000256" key="3">
    <source>
        <dbReference type="ARBA" id="ARBA00022490"/>
    </source>
</evidence>
<dbReference type="EC" id="3.1.3.5" evidence="7"/>
<dbReference type="EMBL" id="FOSK01000010">
    <property type="protein sequence ID" value="SFK85598.1"/>
    <property type="molecule type" value="Genomic_DNA"/>
</dbReference>
<protein>
    <recommendedName>
        <fullName evidence="7">5'-nucleotidase SurE</fullName>
        <ecNumber evidence="7">3.1.3.5</ecNumber>
    </recommendedName>
    <alternativeName>
        <fullName evidence="7">Nucleoside 5'-monophosphate phosphohydrolase</fullName>
    </alternativeName>
</protein>
<dbReference type="Pfam" id="PF01975">
    <property type="entry name" value="SurE"/>
    <property type="match status" value="1"/>
</dbReference>
<name>A0A1I4CWC1_9HYPH</name>
<keyword evidence="6 7" id="KW-0378">Hydrolase</keyword>
<comment type="similarity">
    <text evidence="2 7">Belongs to the SurE nucleotidase family.</text>
</comment>
<comment type="cofactor">
    <cofactor evidence="7">
        <name>a divalent metal cation</name>
        <dbReference type="ChEBI" id="CHEBI:60240"/>
    </cofactor>
    <text evidence="7">Binds 1 divalent metal cation per subunit.</text>
</comment>
<feature type="binding site" evidence="7">
    <location>
        <position position="40"/>
    </location>
    <ligand>
        <name>a divalent metal cation</name>
        <dbReference type="ChEBI" id="CHEBI:60240"/>
    </ligand>
</feature>
<evidence type="ECO:0000259" key="8">
    <source>
        <dbReference type="Pfam" id="PF01975"/>
    </source>
</evidence>
<dbReference type="InterPro" id="IPR030048">
    <property type="entry name" value="SurE"/>
</dbReference>
<dbReference type="PANTHER" id="PTHR30457:SF12">
    <property type="entry name" value="5'_3'-NUCLEOTIDASE SURE"/>
    <property type="match status" value="1"/>
</dbReference>
<comment type="caution">
    <text evidence="9">The sequence shown here is derived from an EMBL/GenBank/DDBJ whole genome shotgun (WGS) entry which is preliminary data.</text>
</comment>
<dbReference type="NCBIfam" id="TIGR00087">
    <property type="entry name" value="surE"/>
    <property type="match status" value="1"/>
</dbReference>
<evidence type="ECO:0000256" key="4">
    <source>
        <dbReference type="ARBA" id="ARBA00022723"/>
    </source>
</evidence>
<keyword evidence="10" id="KW-1185">Reference proteome</keyword>
<comment type="function">
    <text evidence="7">Nucleotidase that shows phosphatase activity on nucleoside 5'-monophosphates.</text>
</comment>
<evidence type="ECO:0000256" key="1">
    <source>
        <dbReference type="ARBA" id="ARBA00000815"/>
    </source>
</evidence>
<evidence type="ECO:0000313" key="10">
    <source>
        <dbReference type="Proteomes" id="UP000199598"/>
    </source>
</evidence>
<feature type="domain" description="Survival protein SurE-like phosphatase/nucleotidase" evidence="8">
    <location>
        <begin position="3"/>
        <end position="186"/>
    </location>
</feature>
<evidence type="ECO:0000256" key="6">
    <source>
        <dbReference type="ARBA" id="ARBA00022801"/>
    </source>
</evidence>
<evidence type="ECO:0000313" key="9">
    <source>
        <dbReference type="EMBL" id="SFK85598.1"/>
    </source>
</evidence>
<dbReference type="InterPro" id="IPR036523">
    <property type="entry name" value="SurE-like_sf"/>
</dbReference>
<dbReference type="Gene3D" id="3.40.1210.10">
    <property type="entry name" value="Survival protein SurE-like phosphatase/nucleotidase"/>
    <property type="match status" value="1"/>
</dbReference>
<dbReference type="InterPro" id="IPR002828">
    <property type="entry name" value="SurE-like_Pase/nucleotidase"/>
</dbReference>
<keyword evidence="3 7" id="KW-0963">Cytoplasm</keyword>
<dbReference type="SUPFAM" id="SSF64167">
    <property type="entry name" value="SurE-like"/>
    <property type="match status" value="1"/>
</dbReference>
<feature type="binding site" evidence="7">
    <location>
        <position position="9"/>
    </location>
    <ligand>
        <name>a divalent metal cation</name>
        <dbReference type="ChEBI" id="CHEBI:60240"/>
    </ligand>
</feature>
<comment type="catalytic activity">
    <reaction evidence="1 7">
        <text>a ribonucleoside 5'-phosphate + H2O = a ribonucleoside + phosphate</text>
        <dbReference type="Rhea" id="RHEA:12484"/>
        <dbReference type="ChEBI" id="CHEBI:15377"/>
        <dbReference type="ChEBI" id="CHEBI:18254"/>
        <dbReference type="ChEBI" id="CHEBI:43474"/>
        <dbReference type="ChEBI" id="CHEBI:58043"/>
        <dbReference type="EC" id="3.1.3.5"/>
    </reaction>
</comment>
<gene>
    <name evidence="7" type="primary">surE</name>
    <name evidence="9" type="ORF">SAMN04488518_11082</name>
</gene>
<evidence type="ECO:0000256" key="7">
    <source>
        <dbReference type="HAMAP-Rule" id="MF_00060"/>
    </source>
</evidence>
<dbReference type="RefSeq" id="WP_063296952.1">
    <property type="nucleotide sequence ID" value="NZ_FOSK01000010.1"/>
</dbReference>
<keyword evidence="5 7" id="KW-0547">Nucleotide-binding</keyword>